<feature type="transmembrane region" description="Helical" evidence="5">
    <location>
        <begin position="12"/>
        <end position="31"/>
    </location>
</feature>
<accession>A0A5C6TA06</accession>
<dbReference type="AlphaFoldDB" id="A0A5C6TA06"/>
<evidence type="ECO:0008006" key="8">
    <source>
        <dbReference type="Google" id="ProtNLM"/>
    </source>
</evidence>
<proteinExistence type="predicted"/>
<dbReference type="InterPro" id="IPR050997">
    <property type="entry name" value="MAPEG"/>
</dbReference>
<dbReference type="Proteomes" id="UP000321331">
    <property type="component" value="Unassembled WGS sequence"/>
</dbReference>
<evidence type="ECO:0000256" key="2">
    <source>
        <dbReference type="ARBA" id="ARBA00022692"/>
    </source>
</evidence>
<organism evidence="6 7">
    <name type="scientific">Fusarium oxysporum f. sp. cubense</name>
    <dbReference type="NCBI Taxonomy" id="61366"/>
    <lineage>
        <taxon>Eukaryota</taxon>
        <taxon>Fungi</taxon>
        <taxon>Dikarya</taxon>
        <taxon>Ascomycota</taxon>
        <taxon>Pezizomycotina</taxon>
        <taxon>Sordariomycetes</taxon>
        <taxon>Hypocreomycetidae</taxon>
        <taxon>Hypocreales</taxon>
        <taxon>Nectriaceae</taxon>
        <taxon>Fusarium</taxon>
        <taxon>Fusarium oxysporum species complex</taxon>
    </lineage>
</organism>
<dbReference type="GO" id="GO:0004602">
    <property type="term" value="F:glutathione peroxidase activity"/>
    <property type="evidence" value="ECO:0007669"/>
    <property type="project" value="TreeGrafter"/>
</dbReference>
<dbReference type="SUPFAM" id="SSF161084">
    <property type="entry name" value="MAPEG domain-like"/>
    <property type="match status" value="1"/>
</dbReference>
<evidence type="ECO:0000256" key="5">
    <source>
        <dbReference type="SAM" id="Phobius"/>
    </source>
</evidence>
<dbReference type="EMBL" id="VMNF01000005">
    <property type="protein sequence ID" value="TXC07472.1"/>
    <property type="molecule type" value="Genomic_DNA"/>
</dbReference>
<dbReference type="PANTHER" id="PTHR10250:SF26">
    <property type="entry name" value="GLUTATHIONE S-TRANSFERASE 3, MITOCHONDRIAL"/>
    <property type="match status" value="1"/>
</dbReference>
<evidence type="ECO:0000256" key="3">
    <source>
        <dbReference type="ARBA" id="ARBA00022989"/>
    </source>
</evidence>
<dbReference type="Gene3D" id="1.20.120.550">
    <property type="entry name" value="Membrane associated eicosanoid/glutathione metabolism-like domain"/>
    <property type="match status" value="1"/>
</dbReference>
<keyword evidence="3 5" id="KW-1133">Transmembrane helix</keyword>
<name>A0A5C6TA06_FUSOC</name>
<keyword evidence="4 5" id="KW-0472">Membrane</keyword>
<keyword evidence="2 5" id="KW-0812">Transmembrane</keyword>
<dbReference type="InterPro" id="IPR001129">
    <property type="entry name" value="Membr-assoc_MAPEG"/>
</dbReference>
<protein>
    <recommendedName>
        <fullName evidence="8">Glutathione S-transferase</fullName>
    </recommendedName>
</protein>
<dbReference type="InterPro" id="IPR023352">
    <property type="entry name" value="MAPEG-like_dom_sf"/>
</dbReference>
<dbReference type="GO" id="GO:0004364">
    <property type="term" value="F:glutathione transferase activity"/>
    <property type="evidence" value="ECO:0007669"/>
    <property type="project" value="TreeGrafter"/>
</dbReference>
<dbReference type="GO" id="GO:0005635">
    <property type="term" value="C:nuclear envelope"/>
    <property type="evidence" value="ECO:0007669"/>
    <property type="project" value="TreeGrafter"/>
</dbReference>
<reference evidence="6 7" key="1">
    <citation type="submission" date="2019-07" db="EMBL/GenBank/DDBJ databases">
        <title>The First High-Quality Draft Genome Sequence of the Causal Agent of the Current Panama Disease Epidemic.</title>
        <authorList>
            <person name="Warmington R.J."/>
            <person name="Kay W."/>
            <person name="Jeffries A."/>
            <person name="Bebber D."/>
            <person name="Moore K."/>
            <person name="Studholme D.J."/>
        </authorList>
    </citation>
    <scope>NUCLEOTIDE SEQUENCE [LARGE SCALE GENOMIC DNA]</scope>
    <source>
        <strain evidence="6 7">TR4</strain>
    </source>
</reference>
<comment type="subcellular location">
    <subcellularLocation>
        <location evidence="1">Membrane</location>
        <topology evidence="1">Multi-pass membrane protein</topology>
    </subcellularLocation>
</comment>
<gene>
    <name evidence="6" type="ORF">FocTR4_00003819</name>
</gene>
<comment type="caution">
    <text evidence="6">The sequence shown here is derived from an EMBL/GenBank/DDBJ whole genome shotgun (WGS) entry which is preliminary data.</text>
</comment>
<sequence length="169" mass="18035">MSLVLELPAEYGFVLVAATSTFFINTLHVLLTSKARKRSGIKYPVAYASNELAEKDAEAFKFNCGSYHPPPTQPKSQVLTLSSTAQRSHANFTENQISFLGALLISGLRFPVASAVLGAGWAFSRVFYAIGYSAGGPKGRMGGSIGSFLCDTSLKCMAAYTSIMFAIGN</sequence>
<dbReference type="GO" id="GO:0005783">
    <property type="term" value="C:endoplasmic reticulum"/>
    <property type="evidence" value="ECO:0007669"/>
    <property type="project" value="TreeGrafter"/>
</dbReference>
<dbReference type="PANTHER" id="PTHR10250">
    <property type="entry name" value="MICROSOMAL GLUTATHIONE S-TRANSFERASE"/>
    <property type="match status" value="1"/>
</dbReference>
<evidence type="ECO:0000256" key="4">
    <source>
        <dbReference type="ARBA" id="ARBA00023136"/>
    </source>
</evidence>
<evidence type="ECO:0000256" key="1">
    <source>
        <dbReference type="ARBA" id="ARBA00004141"/>
    </source>
</evidence>
<dbReference type="Pfam" id="PF01124">
    <property type="entry name" value="MAPEG"/>
    <property type="match status" value="1"/>
</dbReference>
<dbReference type="GO" id="GO:0016020">
    <property type="term" value="C:membrane"/>
    <property type="evidence" value="ECO:0007669"/>
    <property type="project" value="UniProtKB-SubCell"/>
</dbReference>
<evidence type="ECO:0000313" key="6">
    <source>
        <dbReference type="EMBL" id="TXC07472.1"/>
    </source>
</evidence>
<evidence type="ECO:0000313" key="7">
    <source>
        <dbReference type="Proteomes" id="UP000321331"/>
    </source>
</evidence>